<gene>
    <name evidence="1" type="ORF">LZA78_04650</name>
</gene>
<protein>
    <submittedName>
        <fullName evidence="1">Uncharacterized protein</fullName>
    </submittedName>
</protein>
<evidence type="ECO:0000313" key="1">
    <source>
        <dbReference type="EMBL" id="MCE5972763.1"/>
    </source>
</evidence>
<organism evidence="1 2">
    <name type="scientific">Rhodobacter flavimaris</name>
    <dbReference type="NCBI Taxonomy" id="2907145"/>
    <lineage>
        <taxon>Bacteria</taxon>
        <taxon>Pseudomonadati</taxon>
        <taxon>Pseudomonadota</taxon>
        <taxon>Alphaproteobacteria</taxon>
        <taxon>Rhodobacterales</taxon>
        <taxon>Rhodobacter group</taxon>
        <taxon>Rhodobacter</taxon>
    </lineage>
</organism>
<dbReference type="RefSeq" id="WP_233675769.1">
    <property type="nucleotide sequence ID" value="NZ_JAJUOS010000002.1"/>
</dbReference>
<dbReference type="EMBL" id="JAJUOS010000002">
    <property type="protein sequence ID" value="MCE5972763.1"/>
    <property type="molecule type" value="Genomic_DNA"/>
</dbReference>
<dbReference type="Proteomes" id="UP001521181">
    <property type="component" value="Unassembled WGS sequence"/>
</dbReference>
<sequence length="101" mass="10632">MFIIKSLRPSLWHCPPARNIVARKGAPMPRLACLTLVLTLTACSAGTDADYPHLLPTSTLLGDAALTPDPAPGLEARASDLRARADALRAPVLPEGELPAN</sequence>
<accession>A0ABS8YSX2</accession>
<comment type="caution">
    <text evidence="1">The sequence shown here is derived from an EMBL/GenBank/DDBJ whole genome shotgun (WGS) entry which is preliminary data.</text>
</comment>
<proteinExistence type="predicted"/>
<evidence type="ECO:0000313" key="2">
    <source>
        <dbReference type="Proteomes" id="UP001521181"/>
    </source>
</evidence>
<reference evidence="1 2" key="1">
    <citation type="submission" date="2021-12" db="EMBL/GenBank/DDBJ databases">
        <title>Sinirhodobacter sp. WL0062 is a bacterium isolated from seawater.</title>
        <authorList>
            <person name="Wang L."/>
            <person name="He W."/>
            <person name="Zhang D.-F."/>
        </authorList>
    </citation>
    <scope>NUCLEOTIDE SEQUENCE [LARGE SCALE GENOMIC DNA]</scope>
    <source>
        <strain evidence="1 2">WL0062</strain>
    </source>
</reference>
<keyword evidence="2" id="KW-1185">Reference proteome</keyword>
<name>A0ABS8YSX2_9RHOB</name>